<keyword evidence="3" id="KW-1185">Reference proteome</keyword>
<sequence length="175" mass="19049">MAVSGAPAYLRLVDPLSQDEIRSSFVNCSKGEAKGVTLPARVETILWADLEFLGWRDPKAPGRAYLVLWHDGTPVGLSLRATTPPKSRLRSSMCAFCTTVHGATDVAMFSARRAGAAGKAGNTLGTYLCRDLSCCLYVRRKLKSEVPQPNETLSVEDRIARLELNAHRFVADVLG</sequence>
<evidence type="ECO:0000313" key="2">
    <source>
        <dbReference type="EMBL" id="GAA3993023.1"/>
    </source>
</evidence>
<dbReference type="Proteomes" id="UP001501747">
    <property type="component" value="Unassembled WGS sequence"/>
</dbReference>
<feature type="domain" description="Elongation factor G-binding protein C-terminal treble-clef zinc-finger" evidence="1">
    <location>
        <begin position="20"/>
        <end position="173"/>
    </location>
</feature>
<organism evidence="2 3">
    <name type="scientific">Allokutzneria multivorans</name>
    <dbReference type="NCBI Taxonomy" id="1142134"/>
    <lineage>
        <taxon>Bacteria</taxon>
        <taxon>Bacillati</taxon>
        <taxon>Actinomycetota</taxon>
        <taxon>Actinomycetes</taxon>
        <taxon>Pseudonocardiales</taxon>
        <taxon>Pseudonocardiaceae</taxon>
        <taxon>Allokutzneria</taxon>
    </lineage>
</organism>
<accession>A0ABP7R7G4</accession>
<protein>
    <submittedName>
        <fullName evidence="2">FBP domain-containing protein</fullName>
    </submittedName>
</protein>
<name>A0ABP7R7G4_9PSEU</name>
<comment type="caution">
    <text evidence="2">The sequence shown here is derived from an EMBL/GenBank/DDBJ whole genome shotgun (WGS) entry which is preliminary data.</text>
</comment>
<reference evidence="3" key="1">
    <citation type="journal article" date="2019" name="Int. J. Syst. Evol. Microbiol.">
        <title>The Global Catalogue of Microorganisms (GCM) 10K type strain sequencing project: providing services to taxonomists for standard genome sequencing and annotation.</title>
        <authorList>
            <consortium name="The Broad Institute Genomics Platform"/>
            <consortium name="The Broad Institute Genome Sequencing Center for Infectious Disease"/>
            <person name="Wu L."/>
            <person name="Ma J."/>
        </authorList>
    </citation>
    <scope>NUCLEOTIDE SEQUENCE [LARGE SCALE GENOMIC DNA]</scope>
    <source>
        <strain evidence="3">JCM 17342</strain>
    </source>
</reference>
<evidence type="ECO:0000313" key="3">
    <source>
        <dbReference type="Proteomes" id="UP001501747"/>
    </source>
</evidence>
<dbReference type="EMBL" id="BAABAL010000005">
    <property type="protein sequence ID" value="GAA3993023.1"/>
    <property type="molecule type" value="Genomic_DNA"/>
</dbReference>
<gene>
    <name evidence="2" type="ORF">GCM10022247_10360</name>
</gene>
<dbReference type="Pfam" id="PF16571">
    <property type="entry name" value="FBP_C"/>
    <property type="match status" value="1"/>
</dbReference>
<proteinExistence type="predicted"/>
<dbReference type="InterPro" id="IPR032330">
    <property type="entry name" value="EF-G-binding_C"/>
</dbReference>
<evidence type="ECO:0000259" key="1">
    <source>
        <dbReference type="Pfam" id="PF16571"/>
    </source>
</evidence>